<dbReference type="Proteomes" id="UP000273973">
    <property type="component" value="Unassembled WGS sequence"/>
</dbReference>
<dbReference type="Pfam" id="PF08862">
    <property type="entry name" value="DUF1829"/>
    <property type="match status" value="1"/>
</dbReference>
<dbReference type="RefSeq" id="WP_029997636.1">
    <property type="nucleotide sequence ID" value="NZ_CP032064.1"/>
</dbReference>
<sequence>MTTTAKTLKRAYFDWLLQEYTYTDIEKNVIEIGTPFLDNDFDYITMYAVISQTGQITLTDDGWTLNNLKSHGVTFDGRSKHKQKLLHEITASLGIEVSDDHELMIRTDLDKFPLAKQRLLQSIMQVNDLIVLQDNSVKSIFFEEVENFLKSQEILYAKRPSFAGKEGITVQFDFSIPTIHDGEKLIRTISNGNDLNRAKLLTMDTQLLKNYKDEARFIAIIDDVAKDFNKKSETEAIFRENSDTNIILLPKSELTNQKQLLLNRA</sequence>
<organism evidence="1 2">
    <name type="scientific">Streptococcus suis</name>
    <dbReference type="NCBI Taxonomy" id="1307"/>
    <lineage>
        <taxon>Bacteria</taxon>
        <taxon>Bacillati</taxon>
        <taxon>Bacillota</taxon>
        <taxon>Bacilli</taxon>
        <taxon>Lactobacillales</taxon>
        <taxon>Streptococcaceae</taxon>
        <taxon>Streptococcus</taxon>
    </lineage>
</organism>
<evidence type="ECO:0000313" key="1">
    <source>
        <dbReference type="EMBL" id="RRR48970.1"/>
    </source>
</evidence>
<dbReference type="EMBL" id="RSDG01000029">
    <property type="protein sequence ID" value="RRR48970.1"/>
    <property type="molecule type" value="Genomic_DNA"/>
</dbReference>
<dbReference type="AlphaFoldDB" id="A0A426T534"/>
<reference evidence="1 2" key="1">
    <citation type="submission" date="2018-11" db="EMBL/GenBank/DDBJ databases">
        <authorList>
            <person name="Stevens M.J."/>
            <person name="Cernela N."/>
            <person name="Spoerry Serrano N."/>
            <person name="Schmitt S."/>
            <person name="Schrenzel J."/>
            <person name="Stephan R."/>
        </authorList>
    </citation>
    <scope>NUCLEOTIDE SEQUENCE [LARGE SCALE GENOMIC DNA]</scope>
    <source>
        <strain evidence="1 2">SS1014</strain>
    </source>
</reference>
<protein>
    <submittedName>
        <fullName evidence="1">DUF1828 domain-containing protein</fullName>
    </submittedName>
</protein>
<evidence type="ECO:0000313" key="2">
    <source>
        <dbReference type="Proteomes" id="UP000273973"/>
    </source>
</evidence>
<gene>
    <name evidence="1" type="ORF">EJA00_05395</name>
</gene>
<dbReference type="Pfam" id="PF08861">
    <property type="entry name" value="DUF1828"/>
    <property type="match status" value="1"/>
</dbReference>
<dbReference type="InterPro" id="IPR014961">
    <property type="entry name" value="DUF1829"/>
</dbReference>
<reference evidence="1 2" key="2">
    <citation type="submission" date="2018-12" db="EMBL/GenBank/DDBJ databases">
        <title>Whole-genome sequences of fifteen clinical Streptococcus suis strains isolated from pigs between 2006 and 2018.</title>
        <authorList>
            <person name="Stevens M.J.A."/>
            <person name="Cernela N."/>
            <person name="Spoerry Serrano N."/>
            <person name="Schmitt S."/>
            <person name="Schrenzel J."/>
            <person name="Stephan R."/>
        </authorList>
    </citation>
    <scope>NUCLEOTIDE SEQUENCE [LARGE SCALE GENOMIC DNA]</scope>
    <source>
        <strain evidence="1 2">SS1014</strain>
    </source>
</reference>
<comment type="caution">
    <text evidence="1">The sequence shown here is derived from an EMBL/GenBank/DDBJ whole genome shotgun (WGS) entry which is preliminary data.</text>
</comment>
<accession>A0A426T534</accession>
<dbReference type="InterPro" id="IPR014960">
    <property type="entry name" value="DUF1828"/>
</dbReference>
<name>A0A426T534_STRSU</name>
<proteinExistence type="predicted"/>